<feature type="region of interest" description="Disordered" evidence="1">
    <location>
        <begin position="25"/>
        <end position="44"/>
    </location>
</feature>
<feature type="chain" id="PRO_5047188300" evidence="2">
    <location>
        <begin position="22"/>
        <end position="184"/>
    </location>
</feature>
<evidence type="ECO:0000313" key="3">
    <source>
        <dbReference type="EMBL" id="MFF3669852.1"/>
    </source>
</evidence>
<evidence type="ECO:0000256" key="1">
    <source>
        <dbReference type="SAM" id="MobiDB-lite"/>
    </source>
</evidence>
<feature type="signal peptide" evidence="2">
    <location>
        <begin position="1"/>
        <end position="21"/>
    </location>
</feature>
<sequence length="184" mass="19936">MRRRKLLLGLLLSGAIFTVPACQSTGSGSEAGEKAVTPPSVTASIDPQVSTKEAVLAAYYGMWQNFRHAASTSDWNDPAIADHAIGDAEKVLRHGLYVAYQKEQVVKGEPELRPRITALIPTSGPTKATVSDCVDDTKFLIYGKDGRRVEDVDPGGRHRTTAGLVLRKGAWYVTSFVFREVGTC</sequence>
<evidence type="ECO:0000313" key="4">
    <source>
        <dbReference type="Proteomes" id="UP001602013"/>
    </source>
</evidence>
<comment type="caution">
    <text evidence="3">The sequence shown here is derived from an EMBL/GenBank/DDBJ whole genome shotgun (WGS) entry which is preliminary data.</text>
</comment>
<evidence type="ECO:0000256" key="2">
    <source>
        <dbReference type="SAM" id="SignalP"/>
    </source>
</evidence>
<reference evidence="3 4" key="1">
    <citation type="submission" date="2024-10" db="EMBL/GenBank/DDBJ databases">
        <title>The Natural Products Discovery Center: Release of the First 8490 Sequenced Strains for Exploring Actinobacteria Biosynthetic Diversity.</title>
        <authorList>
            <person name="Kalkreuter E."/>
            <person name="Kautsar S.A."/>
            <person name="Yang D."/>
            <person name="Bader C.D."/>
            <person name="Teijaro C.N."/>
            <person name="Fluegel L."/>
            <person name="Davis C.M."/>
            <person name="Simpson J.R."/>
            <person name="Lauterbach L."/>
            <person name="Steele A.D."/>
            <person name="Gui C."/>
            <person name="Meng S."/>
            <person name="Li G."/>
            <person name="Viehrig K."/>
            <person name="Ye F."/>
            <person name="Su P."/>
            <person name="Kiefer A.F."/>
            <person name="Nichols A."/>
            <person name="Cepeda A.J."/>
            <person name="Yan W."/>
            <person name="Fan B."/>
            <person name="Jiang Y."/>
            <person name="Adhikari A."/>
            <person name="Zheng C.-J."/>
            <person name="Schuster L."/>
            <person name="Cowan T.M."/>
            <person name="Smanski M.J."/>
            <person name="Chevrette M.G."/>
            <person name="De Carvalho L.P.S."/>
            <person name="Shen B."/>
        </authorList>
    </citation>
    <scope>NUCLEOTIDE SEQUENCE [LARGE SCALE GENOMIC DNA]</scope>
    <source>
        <strain evidence="3 4">NPDC002173</strain>
    </source>
</reference>
<name>A0ABW6SYG4_9ACTN</name>
<proteinExistence type="predicted"/>
<keyword evidence="2" id="KW-0732">Signal</keyword>
<protein>
    <submittedName>
        <fullName evidence="3">Uncharacterized protein</fullName>
    </submittedName>
</protein>
<dbReference type="RefSeq" id="WP_387416128.1">
    <property type="nucleotide sequence ID" value="NZ_JBIASD010000025.1"/>
</dbReference>
<keyword evidence="4" id="KW-1185">Reference proteome</keyword>
<accession>A0ABW6SYG4</accession>
<dbReference type="Proteomes" id="UP001602013">
    <property type="component" value="Unassembled WGS sequence"/>
</dbReference>
<dbReference type="EMBL" id="JBIASD010000025">
    <property type="protein sequence ID" value="MFF3669852.1"/>
    <property type="molecule type" value="Genomic_DNA"/>
</dbReference>
<gene>
    <name evidence="3" type="ORF">ACFYXI_30120</name>
</gene>
<organism evidence="3 4">
    <name type="scientific">Microtetraspora malaysiensis</name>
    <dbReference type="NCBI Taxonomy" id="161358"/>
    <lineage>
        <taxon>Bacteria</taxon>
        <taxon>Bacillati</taxon>
        <taxon>Actinomycetota</taxon>
        <taxon>Actinomycetes</taxon>
        <taxon>Streptosporangiales</taxon>
        <taxon>Streptosporangiaceae</taxon>
        <taxon>Microtetraspora</taxon>
    </lineage>
</organism>